<dbReference type="SUPFAM" id="SSF55961">
    <property type="entry name" value="Bet v1-like"/>
    <property type="match status" value="1"/>
</dbReference>
<gene>
    <name evidence="1" type="ORF">N868_18615</name>
</gene>
<dbReference type="AlphaFoldDB" id="A0A0A0BRR7"/>
<evidence type="ECO:0008006" key="3">
    <source>
        <dbReference type="Google" id="ProtNLM"/>
    </source>
</evidence>
<reference evidence="1 2" key="1">
    <citation type="submission" date="2013-08" db="EMBL/GenBank/DDBJ databases">
        <title>Genome sequencing of Cellulomonas carbonis T26.</title>
        <authorList>
            <person name="Chen F."/>
            <person name="Li Y."/>
            <person name="Wang G."/>
        </authorList>
    </citation>
    <scope>NUCLEOTIDE SEQUENCE [LARGE SCALE GENOMIC DNA]</scope>
    <source>
        <strain evidence="1 2">T26</strain>
    </source>
</reference>
<sequence>MVKDPIRSHEAAVTDRSVVDRTGRPREEWFALLDAAGATGWTHPQIARWLGDEHGVDGWWCQSLTVGYEQARGMRAPGQRPDGTWEAGASVTVAVPLARAWELCTEPAGRARWLDVEPTVRGATEGKTVRWTFPDGTRVLVSLTALPDGPAGARTRVSATHRGVEGADAVAERKAWWRVRLGRLREVAAED</sequence>
<dbReference type="EMBL" id="AXCY01000076">
    <property type="protein sequence ID" value="KGM09804.1"/>
    <property type="molecule type" value="Genomic_DNA"/>
</dbReference>
<reference evidence="1 2" key="2">
    <citation type="journal article" date="2015" name="Stand. Genomic Sci.">
        <title>Draft genome sequence of Cellulomonas carbonis T26(T) and comparative analysis of six Cellulomonas genomes.</title>
        <authorList>
            <person name="Zhuang W."/>
            <person name="Zhang S."/>
            <person name="Xia X."/>
            <person name="Wang G."/>
        </authorList>
    </citation>
    <scope>NUCLEOTIDE SEQUENCE [LARGE SCALE GENOMIC DNA]</scope>
    <source>
        <strain evidence="1 2">T26</strain>
    </source>
</reference>
<name>A0A0A0BRR7_9CELL</name>
<evidence type="ECO:0000313" key="2">
    <source>
        <dbReference type="Proteomes" id="UP000029839"/>
    </source>
</evidence>
<accession>A0A0A0BRR7</accession>
<dbReference type="Proteomes" id="UP000029839">
    <property type="component" value="Unassembled WGS sequence"/>
</dbReference>
<keyword evidence="2" id="KW-1185">Reference proteome</keyword>
<proteinExistence type="predicted"/>
<organism evidence="1 2">
    <name type="scientific">Cellulomonas carbonis T26</name>
    <dbReference type="NCBI Taxonomy" id="947969"/>
    <lineage>
        <taxon>Bacteria</taxon>
        <taxon>Bacillati</taxon>
        <taxon>Actinomycetota</taxon>
        <taxon>Actinomycetes</taxon>
        <taxon>Micrococcales</taxon>
        <taxon>Cellulomonadaceae</taxon>
        <taxon>Cellulomonas</taxon>
    </lineage>
</organism>
<dbReference type="Gene3D" id="3.30.530.20">
    <property type="match status" value="1"/>
</dbReference>
<dbReference type="InterPro" id="IPR025629">
    <property type="entry name" value="DUF4287"/>
</dbReference>
<dbReference type="OrthoDB" id="3837807at2"/>
<dbReference type="RefSeq" id="WP_052426367.1">
    <property type="nucleotide sequence ID" value="NZ_AXCY01000076.1"/>
</dbReference>
<protein>
    <recommendedName>
        <fullName evidence="3">DUF4287 domain-containing protein</fullName>
    </recommendedName>
</protein>
<dbReference type="InterPro" id="IPR023393">
    <property type="entry name" value="START-like_dom_sf"/>
</dbReference>
<evidence type="ECO:0000313" key="1">
    <source>
        <dbReference type="EMBL" id="KGM09804.1"/>
    </source>
</evidence>
<dbReference type="Pfam" id="PF14117">
    <property type="entry name" value="DUF4287"/>
    <property type="match status" value="1"/>
</dbReference>
<comment type="caution">
    <text evidence="1">The sequence shown here is derived from an EMBL/GenBank/DDBJ whole genome shotgun (WGS) entry which is preliminary data.</text>
</comment>